<dbReference type="InParanoid" id="F0YHX2"/>
<evidence type="ECO:0000259" key="1">
    <source>
        <dbReference type="Pfam" id="PF07287"/>
    </source>
</evidence>
<gene>
    <name evidence="3" type="ORF">AURANDRAFT_66528</name>
</gene>
<dbReference type="InterPro" id="IPR056362">
    <property type="entry name" value="AtuA-like_ferredoxin_dom"/>
</dbReference>
<dbReference type="GeneID" id="20225840"/>
<dbReference type="Pfam" id="PF07287">
    <property type="entry name" value="AtuA"/>
    <property type="match status" value="2"/>
</dbReference>
<dbReference type="KEGG" id="aaf:AURANDRAFT_66528"/>
<dbReference type="EMBL" id="GL833142">
    <property type="protein sequence ID" value="EGB05306.1"/>
    <property type="molecule type" value="Genomic_DNA"/>
</dbReference>
<name>F0YHX2_AURAN</name>
<accession>F0YHX2</accession>
<evidence type="ECO:0000259" key="2">
    <source>
        <dbReference type="Pfam" id="PF23544"/>
    </source>
</evidence>
<feature type="domain" description="AtuA-like ferredoxin-fold" evidence="2">
    <location>
        <begin position="462"/>
        <end position="566"/>
    </location>
</feature>
<dbReference type="PANTHER" id="PTHR47472:SF1">
    <property type="entry name" value="DUF1446-DOMAIN-CONTAINING PROTEIN"/>
    <property type="match status" value="1"/>
</dbReference>
<sequence length="569" mass="58237">MAGGGSGYDPRLPQWLGTLLPACAARGTKLICNLGAADPAGGARVAAAVAGQLNLDLTVVGVGEAPAAQARPNGAVYAYLGADAVARALRAGADVVVAGRVADPSLFVGCVAHALDWDLDAPATVATAAATCMGHLLECGLHATGGYFFHPRGRQPERGGGAELAALGLPYAVATATGLAGGGFEIRKARGRPGELSRRTLAQQLLYEVSDPAAYVTPDVVADFSGAQLEERGESAVAVSGVAAAGPRPEKLLRLVAKDGGRRQVGEISFLGSGCRQRADWAEEAVRIWMDQECPGSSSLVRASRPGYDALRKRRDDDVEDDGECRLRFEGRFPDEAGALALAQALAGLGVGGPAGSCGGFLGGSPFGSPVVDIGKELVARDAVTTHLWTLGPRLARAAGAAAAMLKGPDARLVGFAATAAAALAATEPEPDATPEGEAPLRAVVPEAPAPPPPLRPGQVLQLYDCCHARAGDKGQLVNVSLVAYAPWAPHFDAILAALEPALAGVFEEFRDAAASDALTVRVFRMANLAAANITVEPVLDGGVSVSRRLDPHGKSFSDVLLSTTVTMP</sequence>
<organism evidence="4">
    <name type="scientific">Aureococcus anophagefferens</name>
    <name type="common">Harmful bloom alga</name>
    <dbReference type="NCBI Taxonomy" id="44056"/>
    <lineage>
        <taxon>Eukaryota</taxon>
        <taxon>Sar</taxon>
        <taxon>Stramenopiles</taxon>
        <taxon>Ochrophyta</taxon>
        <taxon>Pelagophyceae</taxon>
        <taxon>Pelagomonadales</taxon>
        <taxon>Pelagomonadaceae</taxon>
        <taxon>Aureococcus</taxon>
    </lineage>
</organism>
<dbReference type="PANTHER" id="PTHR47472">
    <property type="entry name" value="PROPIONYL-COA CARBOXYLASE"/>
    <property type="match status" value="1"/>
</dbReference>
<dbReference type="RefSeq" id="XP_009039954.1">
    <property type="nucleotide sequence ID" value="XM_009041706.1"/>
</dbReference>
<dbReference type="Pfam" id="PF23544">
    <property type="entry name" value="AtuA_ferredoxin"/>
    <property type="match status" value="1"/>
</dbReference>
<reference evidence="3 4" key="1">
    <citation type="journal article" date="2011" name="Proc. Natl. Acad. Sci. U.S.A.">
        <title>Niche of harmful alga Aureococcus anophagefferens revealed through ecogenomics.</title>
        <authorList>
            <person name="Gobler C.J."/>
            <person name="Berry D.L."/>
            <person name="Dyhrman S.T."/>
            <person name="Wilhelm S.W."/>
            <person name="Salamov A."/>
            <person name="Lobanov A.V."/>
            <person name="Zhang Y."/>
            <person name="Collier J.L."/>
            <person name="Wurch L.L."/>
            <person name="Kustka A.B."/>
            <person name="Dill B.D."/>
            <person name="Shah M."/>
            <person name="VerBerkmoes N.C."/>
            <person name="Kuo A."/>
            <person name="Terry A."/>
            <person name="Pangilinan J."/>
            <person name="Lindquist E.A."/>
            <person name="Lucas S."/>
            <person name="Paulsen I.T."/>
            <person name="Hattenrath-Lehmann T.K."/>
            <person name="Talmage S.C."/>
            <person name="Walker E.A."/>
            <person name="Koch F."/>
            <person name="Burson A.M."/>
            <person name="Marcoval M.A."/>
            <person name="Tang Y.Z."/>
            <person name="Lecleir G.R."/>
            <person name="Coyne K.J."/>
            <person name="Berg G.M."/>
            <person name="Bertrand E.M."/>
            <person name="Saito M.A."/>
            <person name="Gladyshev V.N."/>
            <person name="Grigoriev I.V."/>
        </authorList>
    </citation>
    <scope>NUCLEOTIDE SEQUENCE [LARGE SCALE GENOMIC DNA]</scope>
    <source>
        <strain evidence="4">CCMP 1984</strain>
    </source>
</reference>
<dbReference type="eggNOG" id="ENOG502QS8D">
    <property type="taxonomic scope" value="Eukaryota"/>
</dbReference>
<feature type="domain" description="Acyclic terpene utilisation N-terminal" evidence="1">
    <location>
        <begin position="76"/>
        <end position="387"/>
    </location>
</feature>
<dbReference type="OMA" id="YEHIGFP"/>
<feature type="domain" description="Acyclic terpene utilisation N-terminal" evidence="1">
    <location>
        <begin position="4"/>
        <end position="62"/>
    </location>
</feature>
<protein>
    <submittedName>
        <fullName evidence="3">Uncharacterized protein</fullName>
    </submittedName>
</protein>
<keyword evidence="4" id="KW-1185">Reference proteome</keyword>
<dbReference type="Proteomes" id="UP000002729">
    <property type="component" value="Unassembled WGS sequence"/>
</dbReference>
<dbReference type="OrthoDB" id="16163at2759"/>
<evidence type="ECO:0000313" key="4">
    <source>
        <dbReference type="Proteomes" id="UP000002729"/>
    </source>
</evidence>
<dbReference type="InterPro" id="IPR010839">
    <property type="entry name" value="AtuA_N"/>
</dbReference>
<evidence type="ECO:0000313" key="3">
    <source>
        <dbReference type="EMBL" id="EGB05306.1"/>
    </source>
</evidence>
<proteinExistence type="predicted"/>
<dbReference type="AlphaFoldDB" id="F0YHX2"/>